<evidence type="ECO:0000256" key="6">
    <source>
        <dbReference type="ARBA" id="ARBA00023235"/>
    </source>
</evidence>
<dbReference type="PROSITE" id="PS52040">
    <property type="entry name" value="TOPO_IIA"/>
    <property type="match status" value="1"/>
</dbReference>
<dbReference type="InterPro" id="IPR006691">
    <property type="entry name" value="GyrA/parC_rep"/>
</dbReference>
<dbReference type="OrthoDB" id="9806486at2"/>
<dbReference type="SUPFAM" id="SSF56719">
    <property type="entry name" value="Type II DNA topoisomerase"/>
    <property type="match status" value="1"/>
</dbReference>
<feature type="domain" description="Topo IIA-type catalytic" evidence="8">
    <location>
        <begin position="1"/>
        <end position="264"/>
    </location>
</feature>
<comment type="similarity">
    <text evidence="2">Belongs to the type II topoisomerase GyrA/ParC subunit family.</text>
</comment>
<dbReference type="GO" id="GO:0009330">
    <property type="term" value="C:DNA topoisomerase type II (double strand cut, ATP-hydrolyzing) complex"/>
    <property type="evidence" value="ECO:0007669"/>
    <property type="project" value="TreeGrafter"/>
</dbReference>
<keyword evidence="10" id="KW-1185">Reference proteome</keyword>
<evidence type="ECO:0000256" key="2">
    <source>
        <dbReference type="ARBA" id="ARBA00008263"/>
    </source>
</evidence>
<dbReference type="Pfam" id="PF00521">
    <property type="entry name" value="DNA_topoisoIV"/>
    <property type="match status" value="1"/>
</dbReference>
<comment type="caution">
    <text evidence="7">Lacks conserved residue(s) required for the propagation of feature annotation.</text>
</comment>
<evidence type="ECO:0000256" key="4">
    <source>
        <dbReference type="ARBA" id="ARBA00023029"/>
    </source>
</evidence>
<evidence type="ECO:0000259" key="8">
    <source>
        <dbReference type="PROSITE" id="PS52040"/>
    </source>
</evidence>
<keyword evidence="6" id="KW-0413">Isomerase</keyword>
<dbReference type="SUPFAM" id="SSF101904">
    <property type="entry name" value="GyrA/ParC C-terminal domain-like"/>
    <property type="match status" value="1"/>
</dbReference>
<dbReference type="GO" id="GO:0006265">
    <property type="term" value="P:DNA topological change"/>
    <property type="evidence" value="ECO:0007669"/>
    <property type="project" value="InterPro"/>
</dbReference>
<dbReference type="AlphaFoldDB" id="A0A4P6K441"/>
<dbReference type="InterPro" id="IPR035516">
    <property type="entry name" value="Gyrase/topoIV_suA_C"/>
</dbReference>
<dbReference type="InterPro" id="IPR013760">
    <property type="entry name" value="Topo_IIA-like_dom_sf"/>
</dbReference>
<dbReference type="GO" id="GO:0003677">
    <property type="term" value="F:DNA binding"/>
    <property type="evidence" value="ECO:0007669"/>
    <property type="project" value="UniProtKB-UniRule"/>
</dbReference>
<dbReference type="InterPro" id="IPR013757">
    <property type="entry name" value="Topo_IIA_A_a_sf"/>
</dbReference>
<dbReference type="PANTHER" id="PTHR43493:SF5">
    <property type="entry name" value="DNA GYRASE SUBUNIT A, CHLOROPLASTIC_MITOCHONDRIAL"/>
    <property type="match status" value="1"/>
</dbReference>
<evidence type="ECO:0000256" key="3">
    <source>
        <dbReference type="ARBA" id="ARBA00012895"/>
    </source>
</evidence>
<dbReference type="InterPro" id="IPR013758">
    <property type="entry name" value="Topo_IIA_A/C_ab"/>
</dbReference>
<dbReference type="GO" id="GO:0005524">
    <property type="term" value="F:ATP binding"/>
    <property type="evidence" value="ECO:0007669"/>
    <property type="project" value="InterPro"/>
</dbReference>
<keyword evidence="5 7" id="KW-0238">DNA-binding</keyword>
<evidence type="ECO:0000256" key="5">
    <source>
        <dbReference type="ARBA" id="ARBA00023125"/>
    </source>
</evidence>
<dbReference type="Proteomes" id="UP000290365">
    <property type="component" value="Chromosome"/>
</dbReference>
<gene>
    <name evidence="9" type="ORF">EPA93_44910</name>
</gene>
<dbReference type="InterPro" id="IPR050220">
    <property type="entry name" value="Type_II_DNA_Topoisomerases"/>
</dbReference>
<dbReference type="EMBL" id="CP035758">
    <property type="protein sequence ID" value="QBD82732.1"/>
    <property type="molecule type" value="Genomic_DNA"/>
</dbReference>
<keyword evidence="4" id="KW-0799">Topoisomerase</keyword>
<evidence type="ECO:0000313" key="10">
    <source>
        <dbReference type="Proteomes" id="UP000290365"/>
    </source>
</evidence>
<name>A0A4P6K441_KTERU</name>
<dbReference type="EC" id="5.6.2.2" evidence="3"/>
<dbReference type="PANTHER" id="PTHR43493">
    <property type="entry name" value="DNA GYRASE/TOPOISOMERASE SUBUNIT A"/>
    <property type="match status" value="1"/>
</dbReference>
<evidence type="ECO:0000256" key="1">
    <source>
        <dbReference type="ARBA" id="ARBA00000185"/>
    </source>
</evidence>
<reference evidence="9 10" key="1">
    <citation type="submission" date="2019-01" db="EMBL/GenBank/DDBJ databases">
        <title>Ktedonosporobacter rubrisoli SCAWS-G2.</title>
        <authorList>
            <person name="Huang Y."/>
            <person name="Yan B."/>
        </authorList>
    </citation>
    <scope>NUCLEOTIDE SEQUENCE [LARGE SCALE GENOMIC DNA]</scope>
    <source>
        <strain evidence="9 10">SCAWS-G2</strain>
    </source>
</reference>
<dbReference type="Pfam" id="PF03989">
    <property type="entry name" value="DNA_gyraseA_C"/>
    <property type="match status" value="4"/>
</dbReference>
<proteinExistence type="inferred from homology"/>
<dbReference type="Gene3D" id="2.120.10.90">
    <property type="entry name" value="DNA gyrase/topoisomerase IV, subunit A, C-terminal"/>
    <property type="match status" value="1"/>
</dbReference>
<comment type="catalytic activity">
    <reaction evidence="1">
        <text>ATP-dependent breakage, passage and rejoining of double-stranded DNA.</text>
        <dbReference type="EC" id="5.6.2.2"/>
    </reaction>
</comment>
<dbReference type="Gene3D" id="3.90.199.10">
    <property type="entry name" value="Topoisomerase II, domain 5"/>
    <property type="match status" value="1"/>
</dbReference>
<dbReference type="Gene3D" id="3.30.1360.40">
    <property type="match status" value="1"/>
</dbReference>
<accession>A0A4P6K441</accession>
<dbReference type="GO" id="GO:0034335">
    <property type="term" value="F:DNA negative supercoiling activity"/>
    <property type="evidence" value="ECO:0007669"/>
    <property type="project" value="UniProtKB-ARBA"/>
</dbReference>
<protein>
    <recommendedName>
        <fullName evidence="3">DNA topoisomerase (ATP-hydrolyzing)</fullName>
        <ecNumber evidence="3">5.6.2.2</ecNumber>
    </recommendedName>
</protein>
<organism evidence="9 10">
    <name type="scientific">Ktedonosporobacter rubrisoli</name>
    <dbReference type="NCBI Taxonomy" id="2509675"/>
    <lineage>
        <taxon>Bacteria</taxon>
        <taxon>Bacillati</taxon>
        <taxon>Chloroflexota</taxon>
        <taxon>Ktedonobacteria</taxon>
        <taxon>Ktedonobacterales</taxon>
        <taxon>Ktedonosporobacteraceae</taxon>
        <taxon>Ktedonosporobacter</taxon>
    </lineage>
</organism>
<dbReference type="InterPro" id="IPR002205">
    <property type="entry name" value="Topo_IIA_dom_A"/>
</dbReference>
<evidence type="ECO:0000256" key="7">
    <source>
        <dbReference type="PROSITE-ProRule" id="PRU01384"/>
    </source>
</evidence>
<sequence length="578" mass="63951">MRAEIRLEETPRSRSLIVTQIPPIGRDRIKASIVKAINARKLEGLMPDLRDESDTEKGLRIVLDLRKDADAAQTVSQLFNATDLQISLSFQMVFLFGAPMQAARQPKQVGMLELLNYWNEHQLDILTRRAQFDLRKAQERLHVVEGLIIGSAHAEQIVRIFQQAEDRAAARKVIEAQYKLTPIQSDVIASMTLAQVTRLDASKYGKEKEALQTRISDLERLLSDRKALVSLLKKEMQQLMKQFGDERRTTIDAEAQVHAPIEKVASLHEREPMVVAVTRSSAFKALPATTFTPRGKDEQALYTPARGDEQLRQLINTTSQDYLLCVCSSGRVFQIATHRIPPGTRSTRGEAVNKLLELAPGEEVVTVLPIDDYEEERYLVSFSKQGKVKKSPLSEYKTVDVDGAQDMKLAEGDSVVAALLSRGRGEYFVTTDYAQTLRFSDEGLRSQGRVGQGVAAITLNKGATVVSAVYLDSEAAAEAGLQHLLVVTADGMGKKVPLDQYPQKSRAAVGVVTAELAGTDRMLTTLLVDEEDQLLLTWTGERGDQATVIRGSDLKTFLRTHPGVPLVNGRIASIIKLA</sequence>
<dbReference type="Gene3D" id="1.10.268.10">
    <property type="entry name" value="Topoisomerase, domain 3"/>
    <property type="match status" value="1"/>
</dbReference>
<dbReference type="SMART" id="SM00434">
    <property type="entry name" value="TOP4c"/>
    <property type="match status" value="1"/>
</dbReference>
<evidence type="ECO:0000313" key="9">
    <source>
        <dbReference type="EMBL" id="QBD82732.1"/>
    </source>
</evidence>
<dbReference type="KEGG" id="kbs:EPA93_44910"/>